<dbReference type="EMBL" id="BONV01000024">
    <property type="protein sequence ID" value="GIG81737.1"/>
    <property type="molecule type" value="Genomic_DNA"/>
</dbReference>
<keyword evidence="2" id="KW-0472">Membrane</keyword>
<sequence length="341" mass="37434">MTAAPGRRASVSDRASLRRAAALALAGAGAFLLTLVPLLRGFVHDRVIRVPLDHSSTSRLSAASATYFDTAAMRTRTGPVVLTRALNGDAGAGDDEHAVWLESSSLDTEDGDRIDYHERKVAFDRRTGAIVNCCGEYVDDDPTARQSGLAFRWPFGARKQDYAYFDTQVKRTLPMAYDGEESVDGVTTYRYRQHVPATKVEDVAIRIPGKTLGLAGNRTFTVTRWAQTERTVWVEPVSGVPVKSEERRRETFRTADGVERLTVLSADLRTPANEIALNEAEAQAYATWSRWLRTILPIGAAGSGVLLIGAGLWASRRRPRPRSAPAQDEQQVPRGDLANPR</sequence>
<evidence type="ECO:0000256" key="1">
    <source>
        <dbReference type="SAM" id="MobiDB-lite"/>
    </source>
</evidence>
<dbReference type="Proteomes" id="UP000630097">
    <property type="component" value="Unassembled WGS sequence"/>
</dbReference>
<comment type="caution">
    <text evidence="3">The sequence shown here is derived from an EMBL/GenBank/DDBJ whole genome shotgun (WGS) entry which is preliminary data.</text>
</comment>
<name>A0A8J3PVA8_9ACTN</name>
<evidence type="ECO:0000313" key="3">
    <source>
        <dbReference type="EMBL" id="GIG81737.1"/>
    </source>
</evidence>
<evidence type="ECO:0000313" key="4">
    <source>
        <dbReference type="Proteomes" id="UP000630097"/>
    </source>
</evidence>
<dbReference type="InterPro" id="IPR021424">
    <property type="entry name" value="PorA"/>
</dbReference>
<dbReference type="AlphaFoldDB" id="A0A8J3PVA8"/>
<feature type="region of interest" description="Disordered" evidence="1">
    <location>
        <begin position="317"/>
        <end position="341"/>
    </location>
</feature>
<protein>
    <submittedName>
        <fullName evidence="3">Membrane protein</fullName>
    </submittedName>
</protein>
<gene>
    <name evidence="3" type="ORF">Pka01_48640</name>
</gene>
<organism evidence="3 4">
    <name type="scientific">Planotetraspora kaengkrachanensis</name>
    <dbReference type="NCBI Taxonomy" id="575193"/>
    <lineage>
        <taxon>Bacteria</taxon>
        <taxon>Bacillati</taxon>
        <taxon>Actinomycetota</taxon>
        <taxon>Actinomycetes</taxon>
        <taxon>Streptosporangiales</taxon>
        <taxon>Streptosporangiaceae</taxon>
        <taxon>Planotetraspora</taxon>
    </lineage>
</organism>
<reference evidence="3 4" key="1">
    <citation type="submission" date="2021-01" db="EMBL/GenBank/DDBJ databases">
        <title>Whole genome shotgun sequence of Planotetraspora kaengkrachanensis NBRC 104272.</title>
        <authorList>
            <person name="Komaki H."/>
            <person name="Tamura T."/>
        </authorList>
    </citation>
    <scope>NUCLEOTIDE SEQUENCE [LARGE SCALE GENOMIC DNA]</scope>
    <source>
        <strain evidence="3 4">NBRC 104272</strain>
    </source>
</reference>
<proteinExistence type="predicted"/>
<dbReference type="RefSeq" id="WP_203885086.1">
    <property type="nucleotide sequence ID" value="NZ_BAABHH010000019.1"/>
</dbReference>
<evidence type="ECO:0000256" key="2">
    <source>
        <dbReference type="SAM" id="Phobius"/>
    </source>
</evidence>
<dbReference type="Pfam" id="PF11271">
    <property type="entry name" value="PorA"/>
    <property type="match status" value="1"/>
</dbReference>
<accession>A0A8J3PVA8</accession>
<keyword evidence="2" id="KW-1133">Transmembrane helix</keyword>
<keyword evidence="2" id="KW-0812">Transmembrane</keyword>
<keyword evidence="4" id="KW-1185">Reference proteome</keyword>
<feature type="transmembrane region" description="Helical" evidence="2">
    <location>
        <begin position="291"/>
        <end position="314"/>
    </location>
</feature>